<dbReference type="PATRIC" id="fig|701521.8.peg.163"/>
<dbReference type="AlphaFoldDB" id="G8PA58"/>
<name>G8PA58_PEDCP</name>
<dbReference type="HOGENOM" id="CLU_171010_0_0_9"/>
<evidence type="ECO:0000313" key="2">
    <source>
        <dbReference type="Proteomes" id="UP000005444"/>
    </source>
</evidence>
<sequence>MIQVPGDMTEMRVMIEQLKDLGKETNEDELIDQAVEDNAQAMLDEALEGHYYSAKLKDNLITIYDVLNEPVGTIKPMETGFSQDFRENSDGLWLYMATELKRILGGR</sequence>
<evidence type="ECO:0000313" key="1">
    <source>
        <dbReference type="EMBL" id="AEV94497.1"/>
    </source>
</evidence>
<dbReference type="EMBL" id="CP003137">
    <property type="protein sequence ID" value="AEV94497.1"/>
    <property type="molecule type" value="Genomic_DNA"/>
</dbReference>
<organism evidence="1 2">
    <name type="scientific">Pediococcus claussenii (strain ATCC BAA-344 / DSM 14800 / JCM 18046 / KCTC 3811 / LMG 21948 / P06)</name>
    <dbReference type="NCBI Taxonomy" id="701521"/>
    <lineage>
        <taxon>Bacteria</taxon>
        <taxon>Bacillati</taxon>
        <taxon>Bacillota</taxon>
        <taxon>Bacilli</taxon>
        <taxon>Lactobacillales</taxon>
        <taxon>Lactobacillaceae</taxon>
        <taxon>Pediococcus</taxon>
    </lineage>
</organism>
<proteinExistence type="predicted"/>
<reference evidence="1 2" key="1">
    <citation type="journal article" date="2012" name="J. Bacteriol.">
        <title>Complete Genome Sequence of the Beer Spoilage Organism Pediococcus claussenii ATCC BAA-344T.</title>
        <authorList>
            <person name="Pittet V."/>
            <person name="Abegunde T."/>
            <person name="Marfleet T."/>
            <person name="Haakensen M."/>
            <person name="Morrow K."/>
            <person name="Jayaprakash T."/>
            <person name="Schroeder K."/>
            <person name="Trost B."/>
            <person name="Byrns S."/>
            <person name="Bergsveinson J."/>
            <person name="Kusalik A."/>
            <person name="Ziola B."/>
        </authorList>
    </citation>
    <scope>NUCLEOTIDE SEQUENCE [LARGE SCALE GENOMIC DNA]</scope>
    <source>
        <strain evidence="1 2">ATCC BAA-344</strain>
    </source>
</reference>
<keyword evidence="2" id="KW-1185">Reference proteome</keyword>
<dbReference type="eggNOG" id="ENOG502ZMVG">
    <property type="taxonomic scope" value="Bacteria"/>
</dbReference>
<dbReference type="RefSeq" id="WP_014214695.1">
    <property type="nucleotide sequence ID" value="NC_016605.1"/>
</dbReference>
<dbReference type="KEGG" id="pce:PECL_173"/>
<accession>G8PA58</accession>
<gene>
    <name evidence="1" type="ordered locus">PECL_173</name>
</gene>
<dbReference type="STRING" id="701521.PECL_173"/>
<dbReference type="Proteomes" id="UP000005444">
    <property type="component" value="Chromosome"/>
</dbReference>
<protein>
    <submittedName>
        <fullName evidence="1">Uncharacterized protein</fullName>
    </submittedName>
</protein>